<reference evidence="2" key="1">
    <citation type="submission" date="2025-08" db="UniProtKB">
        <authorList>
            <consortium name="RefSeq"/>
        </authorList>
    </citation>
    <scope>IDENTIFICATION</scope>
</reference>
<keyword evidence="1" id="KW-1185">Reference proteome</keyword>
<dbReference type="RefSeq" id="XP_073940135.1">
    <property type="nucleotide sequence ID" value="XM_074084034.1"/>
</dbReference>
<dbReference type="Proteomes" id="UP001732720">
    <property type="component" value="Chromosome 8"/>
</dbReference>
<evidence type="ECO:0000313" key="1">
    <source>
        <dbReference type="Proteomes" id="UP001732720"/>
    </source>
</evidence>
<protein>
    <submittedName>
        <fullName evidence="2">Liprin-alpha-2 isoform X5</fullName>
    </submittedName>
</protein>
<organism evidence="1 2">
    <name type="scientific">Castor canadensis</name>
    <name type="common">American beaver</name>
    <dbReference type="NCBI Taxonomy" id="51338"/>
    <lineage>
        <taxon>Eukaryota</taxon>
        <taxon>Metazoa</taxon>
        <taxon>Chordata</taxon>
        <taxon>Craniata</taxon>
        <taxon>Vertebrata</taxon>
        <taxon>Euteleostomi</taxon>
        <taxon>Mammalia</taxon>
        <taxon>Eutheria</taxon>
        <taxon>Euarchontoglires</taxon>
        <taxon>Glires</taxon>
        <taxon>Rodentia</taxon>
        <taxon>Castorimorpha</taxon>
        <taxon>Castoridae</taxon>
        <taxon>Castor</taxon>
    </lineage>
</organism>
<gene>
    <name evidence="2" type="primary">Ppfia2</name>
</gene>
<name>A0AC58NEP9_CASCN</name>
<accession>A0AC58NEP9</accession>
<sequence length="1268" mass="144915">MMCEVMPTINEDTPMSQRGSQSSGSDSDSHFEQLMVNMLDERDRLLDTLRETQESLSLAQQRLQDVIYDRDSLQRQLNSALPQEFAALTKELNACREQLLEKEEEISELKAERNNTRLLLEHLECLVSRHERSLRMTVVKRQAQSPSGVSSEVEVLKALKSLFEHHKALDEKVRERLRVSLERVSALEEELAAANQEIVALREQNVHIQRKMASSEGSTESEHLEGLEPGQKAHEKRLSNGSIDSTDETSQLVELQELLEKQNYEMAQMKERLAALSSRVGEVEQEAETARKDLIKTEEMNTKYQRDIREAMAQKEDMEERITTLEKRYLSAQRESTSIHDMNDKLENELANKEAILRQMEEKNRQLQERLELAEQKLQQTMRKAETLPEVEAELAQRIAALTKSDPTSSTSSDDYQYVMEAKLQEMISIRRKAEERHGNIEERMRHLEGQLEEKNQELQRARQREKMNEEHNKRLSDTVDRLLTESNERLQLHLKERMAALEEKNVLIQESETFRKNLEESLHDKERLAEEIEKLRSELDQLKMRTGSLIEPTISRTHLDTSAELRYSVGSLVDNQSDYRTTKVIRRPRRGRMGVRRDEPKVKSLGDHEWNRTQQIGVLSSHPFESDTEMSDIDDDDRETIFSSMDLLSPSGHSDAQTLAMMLQEQLDAINKEIRLIQEEKESTELRAEEIENRVASVSLEGLNLARVHPGTSITASVTASSLASSSPPSGHSTPKLTPRSPAREMDRMGVMTLPSDLRKHRRKIAVVEEDGREDKATIKCETSPPPTPRAIRMTHTLPSSYHNDARSSLSASLEPESLGLGSANSSQDSLHKAPKKKGIKSSIGRLFGKKEKARLGQLRGFMETEAAAQESLGLGKLGTQAEKDRRLKKKHDLLEEARRKGLPFAQWDGPTVVAWLELWLGMPAWYVAACRANVKSGAIMSALSDTEIQREIGISNPLHRLKLRLAIQEMVSLTSPSAPPTSRTPSGNVWVTHEEMENLAAPAKTKESEEGSWAQCPVFLQTLAYGDMNHEWIGNEWLPSLGLPQYRSYFMECLVDARMLDHLTKKDLRVHLKMVDSFHRTSLQYGIMCLKRLNYDRKELERRREASQHEIKDVLVWSNDRVIRWIQAIGLREYANNILESGVHGSLIALDENFDYSSLALLLQIPTQNTQARQILEREYNNLLALGTERRLDESDDKNFRRGSTWRRQFPPREVHGITMMPGSSETLPAGFRLTTTSGQSRKMTTDVASSRLQRLDNSTVRTYSC</sequence>
<proteinExistence type="predicted"/>
<evidence type="ECO:0000313" key="2">
    <source>
        <dbReference type="RefSeq" id="XP_073940135.1"/>
    </source>
</evidence>